<reference evidence="2" key="2">
    <citation type="submission" date="2023-05" db="EMBL/GenBank/DDBJ databases">
        <authorList>
            <person name="Fouks B."/>
        </authorList>
    </citation>
    <scope>NUCLEOTIDE SEQUENCE</scope>
    <source>
        <strain evidence="2">Stay&amp;Tobe</strain>
        <tissue evidence="2">Testes</tissue>
    </source>
</reference>
<feature type="compositionally biased region" description="Polar residues" evidence="1">
    <location>
        <begin position="69"/>
        <end position="78"/>
    </location>
</feature>
<keyword evidence="3" id="KW-1185">Reference proteome</keyword>
<accession>A0AAD7Z9Y2</accession>
<evidence type="ECO:0000313" key="3">
    <source>
        <dbReference type="Proteomes" id="UP001233999"/>
    </source>
</evidence>
<comment type="caution">
    <text evidence="2">The sequence shown here is derived from an EMBL/GenBank/DDBJ whole genome shotgun (WGS) entry which is preliminary data.</text>
</comment>
<reference evidence="2" key="1">
    <citation type="journal article" date="2023" name="IScience">
        <title>Live-bearing cockroach genome reveals convergent evolutionary mechanisms linked to viviparity in insects and beyond.</title>
        <authorList>
            <person name="Fouks B."/>
            <person name="Harrison M.C."/>
            <person name="Mikhailova A.A."/>
            <person name="Marchal E."/>
            <person name="English S."/>
            <person name="Carruthers M."/>
            <person name="Jennings E.C."/>
            <person name="Chiamaka E.L."/>
            <person name="Frigard R.A."/>
            <person name="Pippel M."/>
            <person name="Attardo G.M."/>
            <person name="Benoit J.B."/>
            <person name="Bornberg-Bauer E."/>
            <person name="Tobe S.S."/>
        </authorList>
    </citation>
    <scope>NUCLEOTIDE SEQUENCE</scope>
    <source>
        <strain evidence="2">Stay&amp;Tobe</strain>
    </source>
</reference>
<feature type="region of interest" description="Disordered" evidence="1">
    <location>
        <begin position="20"/>
        <end position="85"/>
    </location>
</feature>
<sequence length="85" mass="9332">MWNRGINSDAVLRLSGKTTTGISGILRGGRGGSIDRGRGRGRGSFHYSRGLSYEEPSDNSLRDRGEGPVSSSNFQRNIRTFDRSQ</sequence>
<dbReference type="AlphaFoldDB" id="A0AAD7Z9Y2"/>
<feature type="non-terminal residue" evidence="2">
    <location>
        <position position="85"/>
    </location>
</feature>
<proteinExistence type="predicted"/>
<dbReference type="Proteomes" id="UP001233999">
    <property type="component" value="Unassembled WGS sequence"/>
</dbReference>
<name>A0AAD7Z9Y2_DIPPU</name>
<organism evidence="2 3">
    <name type="scientific">Diploptera punctata</name>
    <name type="common">Pacific beetle cockroach</name>
    <dbReference type="NCBI Taxonomy" id="6984"/>
    <lineage>
        <taxon>Eukaryota</taxon>
        <taxon>Metazoa</taxon>
        <taxon>Ecdysozoa</taxon>
        <taxon>Arthropoda</taxon>
        <taxon>Hexapoda</taxon>
        <taxon>Insecta</taxon>
        <taxon>Pterygota</taxon>
        <taxon>Neoptera</taxon>
        <taxon>Polyneoptera</taxon>
        <taxon>Dictyoptera</taxon>
        <taxon>Blattodea</taxon>
        <taxon>Blaberoidea</taxon>
        <taxon>Blaberidae</taxon>
        <taxon>Diplopterinae</taxon>
        <taxon>Diploptera</taxon>
    </lineage>
</organism>
<gene>
    <name evidence="2" type="ORF">L9F63_025324</name>
</gene>
<evidence type="ECO:0000256" key="1">
    <source>
        <dbReference type="SAM" id="MobiDB-lite"/>
    </source>
</evidence>
<evidence type="ECO:0000313" key="2">
    <source>
        <dbReference type="EMBL" id="KAJ9576784.1"/>
    </source>
</evidence>
<dbReference type="EMBL" id="JASPKZ010009397">
    <property type="protein sequence ID" value="KAJ9576784.1"/>
    <property type="molecule type" value="Genomic_DNA"/>
</dbReference>
<protein>
    <submittedName>
        <fullName evidence="2">Uncharacterized protein</fullName>
    </submittedName>
</protein>